<dbReference type="AlphaFoldDB" id="A0A9X2VNG5"/>
<evidence type="ECO:0000313" key="3">
    <source>
        <dbReference type="Proteomes" id="UP001141259"/>
    </source>
</evidence>
<dbReference type="InterPro" id="IPR000073">
    <property type="entry name" value="AB_hydrolase_1"/>
</dbReference>
<feature type="domain" description="AB hydrolase-1" evidence="1">
    <location>
        <begin position="28"/>
        <end position="260"/>
    </location>
</feature>
<dbReference type="SUPFAM" id="SSF53474">
    <property type="entry name" value="alpha/beta-Hydrolases"/>
    <property type="match status" value="1"/>
</dbReference>
<proteinExistence type="predicted"/>
<dbReference type="Proteomes" id="UP001141259">
    <property type="component" value="Unassembled WGS sequence"/>
</dbReference>
<dbReference type="PANTHER" id="PTHR46438">
    <property type="entry name" value="ALPHA/BETA-HYDROLASES SUPERFAMILY PROTEIN"/>
    <property type="match status" value="1"/>
</dbReference>
<comment type="caution">
    <text evidence="2">The sequence shown here is derived from an EMBL/GenBank/DDBJ whole genome shotgun (WGS) entry which is preliminary data.</text>
</comment>
<protein>
    <submittedName>
        <fullName evidence="2">Alpha/beta fold hydrolase</fullName>
    </submittedName>
</protein>
<keyword evidence="3" id="KW-1185">Reference proteome</keyword>
<organism evidence="2 3">
    <name type="scientific">Umezawaea endophytica</name>
    <dbReference type="NCBI Taxonomy" id="1654476"/>
    <lineage>
        <taxon>Bacteria</taxon>
        <taxon>Bacillati</taxon>
        <taxon>Actinomycetota</taxon>
        <taxon>Actinomycetes</taxon>
        <taxon>Pseudonocardiales</taxon>
        <taxon>Pseudonocardiaceae</taxon>
        <taxon>Umezawaea</taxon>
    </lineage>
</organism>
<dbReference type="PRINTS" id="PR00111">
    <property type="entry name" value="ABHYDROLASE"/>
</dbReference>
<dbReference type="InterPro" id="IPR029058">
    <property type="entry name" value="AB_hydrolase_fold"/>
</dbReference>
<name>A0A9X2VNG5_9PSEU</name>
<reference evidence="2" key="1">
    <citation type="submission" date="2022-08" db="EMBL/GenBank/DDBJ databases">
        <authorList>
            <person name="Tistechok S."/>
            <person name="Samborskyy M."/>
            <person name="Roman I."/>
        </authorList>
    </citation>
    <scope>NUCLEOTIDE SEQUENCE</scope>
    <source>
        <strain evidence="2">DSM 103496</strain>
    </source>
</reference>
<accession>A0A9X2VNG5</accession>
<dbReference type="EMBL" id="JANYMP010000007">
    <property type="protein sequence ID" value="MCS7478478.1"/>
    <property type="molecule type" value="Genomic_DNA"/>
</dbReference>
<keyword evidence="2" id="KW-0378">Hydrolase</keyword>
<evidence type="ECO:0000313" key="2">
    <source>
        <dbReference type="EMBL" id="MCS7478478.1"/>
    </source>
</evidence>
<dbReference type="GO" id="GO:0016787">
    <property type="term" value="F:hydrolase activity"/>
    <property type="evidence" value="ECO:0007669"/>
    <property type="project" value="UniProtKB-KW"/>
</dbReference>
<dbReference type="RefSeq" id="WP_259623989.1">
    <property type="nucleotide sequence ID" value="NZ_JANYMP010000007.1"/>
</dbReference>
<evidence type="ECO:0000259" key="1">
    <source>
        <dbReference type="Pfam" id="PF00561"/>
    </source>
</evidence>
<dbReference type="PANTHER" id="PTHR46438:SF11">
    <property type="entry name" value="LIPASE-RELATED"/>
    <property type="match status" value="1"/>
</dbReference>
<gene>
    <name evidence="2" type="ORF">NZH93_16585</name>
</gene>
<dbReference type="Gene3D" id="3.40.50.1820">
    <property type="entry name" value="alpha/beta hydrolase"/>
    <property type="match status" value="1"/>
</dbReference>
<dbReference type="Pfam" id="PF00561">
    <property type="entry name" value="Abhydrolase_1"/>
    <property type="match status" value="1"/>
</dbReference>
<sequence length="281" mass="30105">MTETNEEIGRTVDVGGVATNYHDLGDGPPVLLVHGSGPGVSAWANWRTVLPVLARRHRVVAPDVLGFGYTQRPPDVAYGPDVWLDHLLGFLDALDLPKVSVVGNSFGGALALRLAAKAPERVDRLVLMGSVGVPFDLTPGLDAVWGFEPSFAAMRDLMGVFTYDGAAVDDDLARLRLDAATRPGVHEAYSRMFPAPRQDGVNAMALDDGVIGALPHETLIVHGRDDRVIPLATSLRLLDLIDRSQLHVFARCGHWVQIEHGARFAALVEGFLAEGSGAAAR</sequence>